<dbReference type="AlphaFoldDB" id="A0A8J3CL92"/>
<reference evidence="8" key="2">
    <citation type="submission" date="2020-09" db="EMBL/GenBank/DDBJ databases">
        <authorList>
            <person name="Sun Q."/>
            <person name="Zhou Y."/>
        </authorList>
    </citation>
    <scope>NUCLEOTIDE SEQUENCE</scope>
    <source>
        <strain evidence="8">CGMCC 4.5737</strain>
    </source>
</reference>
<dbReference type="RefSeq" id="WP_189061850.1">
    <property type="nucleotide sequence ID" value="NZ_BMMK01000053.1"/>
</dbReference>
<reference evidence="8" key="1">
    <citation type="journal article" date="2014" name="Int. J. Syst. Evol. Microbiol.">
        <title>Complete genome sequence of Corynebacterium casei LMG S-19264T (=DSM 44701T), isolated from a smear-ripened cheese.</title>
        <authorList>
            <consortium name="US DOE Joint Genome Institute (JGI-PGF)"/>
            <person name="Walter F."/>
            <person name="Albersmeier A."/>
            <person name="Kalinowski J."/>
            <person name="Ruckert C."/>
        </authorList>
    </citation>
    <scope>NUCLEOTIDE SEQUENCE</scope>
    <source>
        <strain evidence="8">CGMCC 4.5737</strain>
    </source>
</reference>
<comment type="subcellular location">
    <subcellularLocation>
        <location evidence="1">Cell membrane</location>
        <topology evidence="1">Multi-pass membrane protein</topology>
    </subcellularLocation>
</comment>
<accession>A0A8J3CL92</accession>
<name>A0A8J3CL92_9PSEU</name>
<feature type="transmembrane region" description="Helical" evidence="7">
    <location>
        <begin position="85"/>
        <end position="104"/>
    </location>
</feature>
<evidence type="ECO:0008006" key="10">
    <source>
        <dbReference type="Google" id="ProtNLM"/>
    </source>
</evidence>
<dbReference type="Gene3D" id="1.20.1250.20">
    <property type="entry name" value="MFS general substrate transporter like domains"/>
    <property type="match status" value="2"/>
</dbReference>
<dbReference type="EMBL" id="BMMK01000053">
    <property type="protein sequence ID" value="GGM81831.1"/>
    <property type="molecule type" value="Genomic_DNA"/>
</dbReference>
<protein>
    <recommendedName>
        <fullName evidence="10">MFS transporter</fullName>
    </recommendedName>
</protein>
<organism evidence="8 9">
    <name type="scientific">Longimycelium tulufanense</name>
    <dbReference type="NCBI Taxonomy" id="907463"/>
    <lineage>
        <taxon>Bacteria</taxon>
        <taxon>Bacillati</taxon>
        <taxon>Actinomycetota</taxon>
        <taxon>Actinomycetes</taxon>
        <taxon>Pseudonocardiales</taxon>
        <taxon>Pseudonocardiaceae</taxon>
        <taxon>Longimycelium</taxon>
    </lineage>
</organism>
<evidence type="ECO:0000256" key="4">
    <source>
        <dbReference type="ARBA" id="ARBA00022989"/>
    </source>
</evidence>
<dbReference type="Pfam" id="PF07690">
    <property type="entry name" value="MFS_1"/>
    <property type="match status" value="1"/>
</dbReference>
<dbReference type="PANTHER" id="PTHR23513">
    <property type="entry name" value="INTEGRAL MEMBRANE EFFLUX PROTEIN-RELATED"/>
    <property type="match status" value="1"/>
</dbReference>
<evidence type="ECO:0000313" key="9">
    <source>
        <dbReference type="Proteomes" id="UP000637578"/>
    </source>
</evidence>
<feature type="compositionally biased region" description="Basic and acidic residues" evidence="6">
    <location>
        <begin position="418"/>
        <end position="434"/>
    </location>
</feature>
<feature type="transmembrane region" description="Helical" evidence="7">
    <location>
        <begin position="349"/>
        <end position="371"/>
    </location>
</feature>
<gene>
    <name evidence="8" type="ORF">GCM10012275_60540</name>
</gene>
<feature type="transmembrane region" description="Helical" evidence="7">
    <location>
        <begin position="377"/>
        <end position="397"/>
    </location>
</feature>
<evidence type="ECO:0000256" key="2">
    <source>
        <dbReference type="ARBA" id="ARBA00022475"/>
    </source>
</evidence>
<feature type="region of interest" description="Disordered" evidence="6">
    <location>
        <begin position="398"/>
        <end position="434"/>
    </location>
</feature>
<keyword evidence="2" id="KW-1003">Cell membrane</keyword>
<keyword evidence="4 7" id="KW-1133">Transmembrane helix</keyword>
<evidence type="ECO:0000256" key="1">
    <source>
        <dbReference type="ARBA" id="ARBA00004651"/>
    </source>
</evidence>
<dbReference type="Proteomes" id="UP000637578">
    <property type="component" value="Unassembled WGS sequence"/>
</dbReference>
<evidence type="ECO:0000313" key="8">
    <source>
        <dbReference type="EMBL" id="GGM81831.1"/>
    </source>
</evidence>
<dbReference type="SUPFAM" id="SSF103473">
    <property type="entry name" value="MFS general substrate transporter"/>
    <property type="match status" value="1"/>
</dbReference>
<feature type="transmembrane region" description="Helical" evidence="7">
    <location>
        <begin position="257"/>
        <end position="280"/>
    </location>
</feature>
<keyword evidence="3 7" id="KW-0812">Transmembrane</keyword>
<keyword evidence="5 7" id="KW-0472">Membrane</keyword>
<dbReference type="CDD" id="cd06173">
    <property type="entry name" value="MFS_MefA_like"/>
    <property type="match status" value="1"/>
</dbReference>
<dbReference type="GO" id="GO:0022857">
    <property type="term" value="F:transmembrane transporter activity"/>
    <property type="evidence" value="ECO:0007669"/>
    <property type="project" value="InterPro"/>
</dbReference>
<sequence length="434" mass="44865">MRDHDTAGMTGTHVPLRGPRFAALLLSQSLAMLADVALTLALAVWVKVLTGSNSAAGVVFLCFAVPAVASPLAGPLVDRYAKRRVMVAVNGILIVAVLALLTVQGPAQLWVIYAVAAVYGASHQVFFAARNALLPAILADRDLARGNGAMETARQGLRIVGPVAGTAAYTVLGGAGLSLATAGCLLGSLLLLFVTPVREGQNTERSGTGVADVLAGAAHLLRDSYLRRAVVAYIASFAALGLLEITIFAVVDTGLGAHVSMVSVLVALQGAGAIAGGLTAARVIRRWGTPRVTVVSLTGQVLGFGLLLVPFLAPVTIGMAVLGTSLTWFIVTYTTTLQRHTPLRLQGRVFLASESVGSVPFVAALASASLLLSLTDYRILLVAGMGALVTTTVLSAARGGPRQPEEHGAIPSAATVARPDRVHGTDRERTDEEH</sequence>
<feature type="transmembrane region" description="Helical" evidence="7">
    <location>
        <begin position="21"/>
        <end position="46"/>
    </location>
</feature>
<feature type="transmembrane region" description="Helical" evidence="7">
    <location>
        <begin position="52"/>
        <end position="73"/>
    </location>
</feature>
<evidence type="ECO:0000256" key="5">
    <source>
        <dbReference type="ARBA" id="ARBA00023136"/>
    </source>
</evidence>
<evidence type="ECO:0000256" key="7">
    <source>
        <dbReference type="SAM" id="Phobius"/>
    </source>
</evidence>
<comment type="caution">
    <text evidence="8">The sequence shown here is derived from an EMBL/GenBank/DDBJ whole genome shotgun (WGS) entry which is preliminary data.</text>
</comment>
<dbReference type="PANTHER" id="PTHR23513:SF6">
    <property type="entry name" value="MAJOR FACILITATOR SUPERFAMILY ASSOCIATED DOMAIN-CONTAINING PROTEIN"/>
    <property type="match status" value="1"/>
</dbReference>
<dbReference type="InterPro" id="IPR011701">
    <property type="entry name" value="MFS"/>
</dbReference>
<evidence type="ECO:0000256" key="6">
    <source>
        <dbReference type="SAM" id="MobiDB-lite"/>
    </source>
</evidence>
<dbReference type="GO" id="GO:0005886">
    <property type="term" value="C:plasma membrane"/>
    <property type="evidence" value="ECO:0007669"/>
    <property type="project" value="UniProtKB-SubCell"/>
</dbReference>
<feature type="transmembrane region" description="Helical" evidence="7">
    <location>
        <begin position="230"/>
        <end position="251"/>
    </location>
</feature>
<keyword evidence="9" id="KW-1185">Reference proteome</keyword>
<proteinExistence type="predicted"/>
<evidence type="ECO:0000256" key="3">
    <source>
        <dbReference type="ARBA" id="ARBA00022692"/>
    </source>
</evidence>
<dbReference type="InterPro" id="IPR036259">
    <property type="entry name" value="MFS_trans_sf"/>
</dbReference>
<feature type="transmembrane region" description="Helical" evidence="7">
    <location>
        <begin position="178"/>
        <end position="197"/>
    </location>
</feature>